<organism evidence="2 3">
    <name type="scientific">Porites lobata</name>
    <dbReference type="NCBI Taxonomy" id="104759"/>
    <lineage>
        <taxon>Eukaryota</taxon>
        <taxon>Metazoa</taxon>
        <taxon>Cnidaria</taxon>
        <taxon>Anthozoa</taxon>
        <taxon>Hexacorallia</taxon>
        <taxon>Scleractinia</taxon>
        <taxon>Fungiina</taxon>
        <taxon>Poritidae</taxon>
        <taxon>Porites</taxon>
    </lineage>
</organism>
<name>A0ABN8N0P8_9CNID</name>
<protein>
    <submittedName>
        <fullName evidence="2">Uncharacterized protein</fullName>
    </submittedName>
</protein>
<feature type="signal peptide" evidence="1">
    <location>
        <begin position="1"/>
        <end position="18"/>
    </location>
</feature>
<keyword evidence="1" id="KW-0732">Signal</keyword>
<dbReference type="EMBL" id="CALNXK010000008">
    <property type="protein sequence ID" value="CAH3040561.1"/>
    <property type="molecule type" value="Genomic_DNA"/>
</dbReference>
<proteinExistence type="predicted"/>
<evidence type="ECO:0000313" key="2">
    <source>
        <dbReference type="EMBL" id="CAH3040561.1"/>
    </source>
</evidence>
<feature type="chain" id="PRO_5046454657" evidence="1">
    <location>
        <begin position="19"/>
        <end position="160"/>
    </location>
</feature>
<accession>A0ABN8N0P8</accession>
<dbReference type="Proteomes" id="UP001159405">
    <property type="component" value="Unassembled WGS sequence"/>
</dbReference>
<evidence type="ECO:0000256" key="1">
    <source>
        <dbReference type="SAM" id="SignalP"/>
    </source>
</evidence>
<keyword evidence="3" id="KW-1185">Reference proteome</keyword>
<reference evidence="2 3" key="1">
    <citation type="submission" date="2022-05" db="EMBL/GenBank/DDBJ databases">
        <authorList>
            <consortium name="Genoscope - CEA"/>
            <person name="William W."/>
        </authorList>
    </citation>
    <scope>NUCLEOTIDE SEQUENCE [LARGE SCALE GENOMIC DNA]</scope>
</reference>
<comment type="caution">
    <text evidence="2">The sequence shown here is derived from an EMBL/GenBank/DDBJ whole genome shotgun (WGS) entry which is preliminary data.</text>
</comment>
<evidence type="ECO:0000313" key="3">
    <source>
        <dbReference type="Proteomes" id="UP001159405"/>
    </source>
</evidence>
<gene>
    <name evidence="2" type="ORF">PLOB_00045755</name>
</gene>
<sequence length="160" mass="17936">MKYFVGAILFAYFIAALANSKVKPTTEAHCNVNNYNSFYAGPNCKKIEQQLHEIRQEIRVYLRENKTTGSGNGKACKNKETNYYRFVTSFSVYKNCALKSTSPVTRSVECIKSVLMVWANLKCSVIRTLPVEVGRCFRKGEMALLISSALGMITNAVLVI</sequence>